<dbReference type="SUPFAM" id="SSF53474">
    <property type="entry name" value="alpha/beta-Hydrolases"/>
    <property type="match status" value="1"/>
</dbReference>
<keyword evidence="2" id="KW-0378">Hydrolase</keyword>
<dbReference type="Proteomes" id="UP001589627">
    <property type="component" value="Unassembled WGS sequence"/>
</dbReference>
<feature type="domain" description="AB hydrolase-1" evidence="1">
    <location>
        <begin position="20"/>
        <end position="132"/>
    </location>
</feature>
<gene>
    <name evidence="2" type="ORF">ACFFNX_05590</name>
</gene>
<reference evidence="2 3" key="1">
    <citation type="submission" date="2024-09" db="EMBL/GenBank/DDBJ databases">
        <authorList>
            <person name="Sun Q."/>
            <person name="Mori K."/>
        </authorList>
    </citation>
    <scope>NUCLEOTIDE SEQUENCE [LARGE SCALE GENOMIC DNA]</scope>
    <source>
        <strain evidence="2 3">TBRC 0563</strain>
    </source>
</reference>
<dbReference type="InterPro" id="IPR000073">
    <property type="entry name" value="AB_hydrolase_1"/>
</dbReference>
<evidence type="ECO:0000313" key="3">
    <source>
        <dbReference type="Proteomes" id="UP001589627"/>
    </source>
</evidence>
<dbReference type="InterPro" id="IPR050266">
    <property type="entry name" value="AB_hydrolase_sf"/>
</dbReference>
<dbReference type="GO" id="GO:0016787">
    <property type="term" value="F:hydrolase activity"/>
    <property type="evidence" value="ECO:0007669"/>
    <property type="project" value="UniProtKB-KW"/>
</dbReference>
<dbReference type="Gene3D" id="3.40.50.1820">
    <property type="entry name" value="alpha/beta hydrolase"/>
    <property type="match status" value="1"/>
</dbReference>
<protein>
    <submittedName>
        <fullName evidence="2">Alpha/beta fold hydrolase</fullName>
    </submittedName>
</protein>
<dbReference type="PRINTS" id="PR00111">
    <property type="entry name" value="ABHYDROLASE"/>
</dbReference>
<sequence length="262" mass="28300">MRTTSRDGRRIAVETVGEGNPLVLLHGTYGDRSTWRSGGHVEALAAHHELILIDLRGHGESDAPHDPESYQIDRQVDDVIAVLDALEIDRADLWGASLGGTIGLHLLAHHPHRLTRLIAGGAHADRVIADPDDVTEEAESLRIRGTAPIIALLERRGALPAWLRASIQAADQHALAALTIGLAERDGILDLLAWTSVPVLLLAGDRDPRLPLIRRTADRIRGATLVELPGCGHLDAFLRTDLTLPVVRPFLAADPAPAVRPH</sequence>
<comment type="caution">
    <text evidence="2">The sequence shown here is derived from an EMBL/GenBank/DDBJ whole genome shotgun (WGS) entry which is preliminary data.</text>
</comment>
<dbReference type="InterPro" id="IPR029058">
    <property type="entry name" value="AB_hydrolase_fold"/>
</dbReference>
<name>A0ABV5YAR3_9ACTN</name>
<dbReference type="PANTHER" id="PTHR43798">
    <property type="entry name" value="MONOACYLGLYCEROL LIPASE"/>
    <property type="match status" value="1"/>
</dbReference>
<accession>A0ABV5YAR3</accession>
<dbReference type="EMBL" id="JBHLZP010000024">
    <property type="protein sequence ID" value="MFB9831661.1"/>
    <property type="molecule type" value="Genomic_DNA"/>
</dbReference>
<organism evidence="2 3">
    <name type="scientific">Actinoallomurus acaciae</name>
    <dbReference type="NCBI Taxonomy" id="502577"/>
    <lineage>
        <taxon>Bacteria</taxon>
        <taxon>Bacillati</taxon>
        <taxon>Actinomycetota</taxon>
        <taxon>Actinomycetes</taxon>
        <taxon>Streptosporangiales</taxon>
        <taxon>Thermomonosporaceae</taxon>
        <taxon>Actinoallomurus</taxon>
    </lineage>
</organism>
<evidence type="ECO:0000313" key="2">
    <source>
        <dbReference type="EMBL" id="MFB9831661.1"/>
    </source>
</evidence>
<dbReference type="Pfam" id="PF00561">
    <property type="entry name" value="Abhydrolase_1"/>
    <property type="match status" value="1"/>
</dbReference>
<evidence type="ECO:0000259" key="1">
    <source>
        <dbReference type="Pfam" id="PF00561"/>
    </source>
</evidence>
<keyword evidence="3" id="KW-1185">Reference proteome</keyword>
<dbReference type="RefSeq" id="WP_378196204.1">
    <property type="nucleotide sequence ID" value="NZ_JBHLZP010000024.1"/>
</dbReference>
<proteinExistence type="predicted"/>